<feature type="active site" description="Proton donor/acceptor" evidence="9">
    <location>
        <position position="117"/>
    </location>
</feature>
<sequence>MHIEVSSREQRLSLWGEDRRLADYPISTAIRGMGEARGSYQTPRGAHYVRARIGSGLPLGAVLVGRRWTGEIYTPALGRAHPGRDWILTRILWLCGLEPGRNRGGNVDTFRRYIYIHGTPDLNLLGQPASHGCVRMDSRDVLDLYDRVAPGTLVQID</sequence>
<dbReference type="Gene3D" id="2.40.440.10">
    <property type="entry name" value="L,D-transpeptidase catalytic domain-like"/>
    <property type="match status" value="1"/>
</dbReference>
<keyword evidence="4 11" id="KW-0808">Transferase</keyword>
<evidence type="ECO:0000256" key="9">
    <source>
        <dbReference type="PROSITE-ProRule" id="PRU01373"/>
    </source>
</evidence>
<dbReference type="Proteomes" id="UP001446205">
    <property type="component" value="Unassembled WGS sequence"/>
</dbReference>
<evidence type="ECO:0000313" key="11">
    <source>
        <dbReference type="EMBL" id="MEK8088216.1"/>
    </source>
</evidence>
<proteinExistence type="inferred from homology"/>
<dbReference type="RefSeq" id="WP_341369282.1">
    <property type="nucleotide sequence ID" value="NZ_JBBPCO010000001.1"/>
</dbReference>
<organism evidence="11 12">
    <name type="scientific">Thermithiobacillus plumbiphilus</name>
    <dbReference type="NCBI Taxonomy" id="1729899"/>
    <lineage>
        <taxon>Bacteria</taxon>
        <taxon>Pseudomonadati</taxon>
        <taxon>Pseudomonadota</taxon>
        <taxon>Acidithiobacillia</taxon>
        <taxon>Acidithiobacillales</taxon>
        <taxon>Thermithiobacillaceae</taxon>
        <taxon>Thermithiobacillus</taxon>
    </lineage>
</organism>
<feature type="active site" description="Nucleophile" evidence="9">
    <location>
        <position position="133"/>
    </location>
</feature>
<dbReference type="EMBL" id="JBBPCO010000001">
    <property type="protein sequence ID" value="MEK8088216.1"/>
    <property type="molecule type" value="Genomic_DNA"/>
</dbReference>
<keyword evidence="12" id="KW-1185">Reference proteome</keyword>
<dbReference type="SUPFAM" id="SSF141523">
    <property type="entry name" value="L,D-transpeptidase catalytic domain-like"/>
    <property type="match status" value="1"/>
</dbReference>
<evidence type="ECO:0000256" key="6">
    <source>
        <dbReference type="ARBA" id="ARBA00022960"/>
    </source>
</evidence>
<evidence type="ECO:0000256" key="4">
    <source>
        <dbReference type="ARBA" id="ARBA00022679"/>
    </source>
</evidence>
<dbReference type="EC" id="2.-.-.-" evidence="11"/>
<dbReference type="PANTHER" id="PTHR30582:SF24">
    <property type="entry name" value="L,D-TRANSPEPTIDASE ERFK_SRFK-RELATED"/>
    <property type="match status" value="1"/>
</dbReference>
<keyword evidence="6 9" id="KW-0133">Cell shape</keyword>
<dbReference type="InterPro" id="IPR005490">
    <property type="entry name" value="LD_TPept_cat_dom"/>
</dbReference>
<keyword evidence="3" id="KW-0328">Glycosyltransferase</keyword>
<evidence type="ECO:0000256" key="7">
    <source>
        <dbReference type="ARBA" id="ARBA00022984"/>
    </source>
</evidence>
<reference evidence="11 12" key="1">
    <citation type="submission" date="2024-04" db="EMBL/GenBank/DDBJ databases">
        <authorList>
            <person name="Abashina T."/>
            <person name="Shaikin A."/>
        </authorList>
    </citation>
    <scope>NUCLEOTIDE SEQUENCE [LARGE SCALE GENOMIC DNA]</scope>
    <source>
        <strain evidence="11 12">AAFK</strain>
    </source>
</reference>
<comment type="similarity">
    <text evidence="2">Belongs to the YkuD family.</text>
</comment>
<name>A0ABU9D5G1_9PROT</name>
<dbReference type="InterPro" id="IPR050979">
    <property type="entry name" value="LD-transpeptidase"/>
</dbReference>
<accession>A0ABU9D5G1</accession>
<keyword evidence="7 9" id="KW-0573">Peptidoglycan synthesis</keyword>
<gene>
    <name evidence="11" type="ORF">WOB96_00410</name>
</gene>
<dbReference type="GO" id="GO:0016740">
    <property type="term" value="F:transferase activity"/>
    <property type="evidence" value="ECO:0007669"/>
    <property type="project" value="UniProtKB-KW"/>
</dbReference>
<evidence type="ECO:0000256" key="8">
    <source>
        <dbReference type="ARBA" id="ARBA00023316"/>
    </source>
</evidence>
<comment type="caution">
    <text evidence="11">The sequence shown here is derived from an EMBL/GenBank/DDBJ whole genome shotgun (WGS) entry which is preliminary data.</text>
</comment>
<evidence type="ECO:0000256" key="3">
    <source>
        <dbReference type="ARBA" id="ARBA00022676"/>
    </source>
</evidence>
<evidence type="ECO:0000313" key="12">
    <source>
        <dbReference type="Proteomes" id="UP001446205"/>
    </source>
</evidence>
<dbReference type="Pfam" id="PF03734">
    <property type="entry name" value="YkuD"/>
    <property type="match status" value="1"/>
</dbReference>
<dbReference type="PANTHER" id="PTHR30582">
    <property type="entry name" value="L,D-TRANSPEPTIDASE"/>
    <property type="match status" value="1"/>
</dbReference>
<evidence type="ECO:0000256" key="2">
    <source>
        <dbReference type="ARBA" id="ARBA00005992"/>
    </source>
</evidence>
<dbReference type="CDD" id="cd16913">
    <property type="entry name" value="YkuD_like"/>
    <property type="match status" value="1"/>
</dbReference>
<evidence type="ECO:0000256" key="1">
    <source>
        <dbReference type="ARBA" id="ARBA00004752"/>
    </source>
</evidence>
<dbReference type="InterPro" id="IPR038063">
    <property type="entry name" value="Transpep_catalytic_dom"/>
</dbReference>
<protein>
    <submittedName>
        <fullName evidence="11">L,D-transpeptidase</fullName>
        <ecNumber evidence="11">2.-.-.-</ecNumber>
    </submittedName>
</protein>
<dbReference type="PROSITE" id="PS52029">
    <property type="entry name" value="LD_TPASE"/>
    <property type="match status" value="1"/>
</dbReference>
<comment type="pathway">
    <text evidence="1 9">Cell wall biogenesis; peptidoglycan biosynthesis.</text>
</comment>
<evidence type="ECO:0000256" key="5">
    <source>
        <dbReference type="ARBA" id="ARBA00022801"/>
    </source>
</evidence>
<feature type="domain" description="L,D-TPase catalytic" evidence="10">
    <location>
        <begin position="1"/>
        <end position="157"/>
    </location>
</feature>
<evidence type="ECO:0000259" key="10">
    <source>
        <dbReference type="PROSITE" id="PS52029"/>
    </source>
</evidence>
<keyword evidence="5" id="KW-0378">Hydrolase</keyword>
<keyword evidence="8 9" id="KW-0961">Cell wall biogenesis/degradation</keyword>